<organism evidence="1 2">
    <name type="scientific">Araneus ventricosus</name>
    <name type="common">Orbweaver spider</name>
    <name type="synonym">Epeira ventricosa</name>
    <dbReference type="NCBI Taxonomy" id="182803"/>
    <lineage>
        <taxon>Eukaryota</taxon>
        <taxon>Metazoa</taxon>
        <taxon>Ecdysozoa</taxon>
        <taxon>Arthropoda</taxon>
        <taxon>Chelicerata</taxon>
        <taxon>Arachnida</taxon>
        <taxon>Araneae</taxon>
        <taxon>Araneomorphae</taxon>
        <taxon>Entelegynae</taxon>
        <taxon>Araneoidea</taxon>
        <taxon>Araneidae</taxon>
        <taxon>Araneus</taxon>
    </lineage>
</organism>
<comment type="caution">
    <text evidence="1">The sequence shown here is derived from an EMBL/GenBank/DDBJ whole genome shotgun (WGS) entry which is preliminary data.</text>
</comment>
<name>A0A4Y2D1K9_ARAVE</name>
<keyword evidence="2" id="KW-1185">Reference proteome</keyword>
<proteinExistence type="predicted"/>
<sequence>MVFNRFDLEVGVDDRVSNEPRCINYDPEKFILKYLNFFPVGWGCKCPDRCGIVADVLPESEFVINNEPEVLNFCHPLNSFVKKFQICRVEVGATFTENDGLGFVCVNSNSPFSKPFFQRDKERLEST</sequence>
<evidence type="ECO:0000313" key="1">
    <source>
        <dbReference type="EMBL" id="GBM10600.1"/>
    </source>
</evidence>
<dbReference type="AlphaFoldDB" id="A0A4Y2D1K9"/>
<accession>A0A4Y2D1K9</accession>
<gene>
    <name evidence="1" type="ORF">AVEN_118175_1</name>
</gene>
<dbReference type="EMBL" id="BGPR01241302">
    <property type="protein sequence ID" value="GBM10600.1"/>
    <property type="molecule type" value="Genomic_DNA"/>
</dbReference>
<protein>
    <submittedName>
        <fullName evidence="1">Uncharacterized protein</fullName>
    </submittedName>
</protein>
<evidence type="ECO:0000313" key="2">
    <source>
        <dbReference type="Proteomes" id="UP000499080"/>
    </source>
</evidence>
<reference evidence="1 2" key="1">
    <citation type="journal article" date="2019" name="Sci. Rep.">
        <title>Orb-weaving spider Araneus ventricosus genome elucidates the spidroin gene catalogue.</title>
        <authorList>
            <person name="Kono N."/>
            <person name="Nakamura H."/>
            <person name="Ohtoshi R."/>
            <person name="Moran D.A.P."/>
            <person name="Shinohara A."/>
            <person name="Yoshida Y."/>
            <person name="Fujiwara M."/>
            <person name="Mori M."/>
            <person name="Tomita M."/>
            <person name="Arakawa K."/>
        </authorList>
    </citation>
    <scope>NUCLEOTIDE SEQUENCE [LARGE SCALE GENOMIC DNA]</scope>
</reference>
<dbReference type="Proteomes" id="UP000499080">
    <property type="component" value="Unassembled WGS sequence"/>
</dbReference>